<accession>A0A8S2USW4</accession>
<feature type="non-terminal residue" evidence="2">
    <location>
        <position position="1"/>
    </location>
</feature>
<evidence type="ECO:0000313" key="2">
    <source>
        <dbReference type="EMBL" id="CAF4358467.1"/>
    </source>
</evidence>
<comment type="caution">
    <text evidence="2">The sequence shown here is derived from an EMBL/GenBank/DDBJ whole genome shotgun (WGS) entry which is preliminary data.</text>
</comment>
<dbReference type="EMBL" id="CAJOBA010065416">
    <property type="protein sequence ID" value="CAF4358467.1"/>
    <property type="molecule type" value="Genomic_DNA"/>
</dbReference>
<evidence type="ECO:0000313" key="1">
    <source>
        <dbReference type="EMBL" id="CAF1565572.1"/>
    </source>
</evidence>
<sequence>QIAETISTGEADKLIELDKTNRLDRERSNDEMMANAMIQNLKNIYYACLKNKIPIVERARLLSLLPRTWKYDQIKVTFNCSDHAIKTAHKMQELEQYMINLDNQKHFRRKASAQKIEHFVTWLVESNTLVPGRDQTFPSN</sequence>
<reference evidence="2" key="1">
    <citation type="submission" date="2021-02" db="EMBL/GenBank/DDBJ databases">
        <authorList>
            <person name="Nowell W R."/>
        </authorList>
    </citation>
    <scope>NUCLEOTIDE SEQUENCE</scope>
</reference>
<dbReference type="Proteomes" id="UP000677228">
    <property type="component" value="Unassembled WGS sequence"/>
</dbReference>
<evidence type="ECO:0000313" key="3">
    <source>
        <dbReference type="Proteomes" id="UP000682733"/>
    </source>
</evidence>
<gene>
    <name evidence="1" type="ORF">OVA965_LOCUS40060</name>
    <name evidence="2" type="ORF">TMI583_LOCUS41448</name>
</gene>
<dbReference type="Proteomes" id="UP000682733">
    <property type="component" value="Unassembled WGS sequence"/>
</dbReference>
<dbReference type="AlphaFoldDB" id="A0A8S2USW4"/>
<dbReference type="EMBL" id="CAJNOK010042715">
    <property type="protein sequence ID" value="CAF1565572.1"/>
    <property type="molecule type" value="Genomic_DNA"/>
</dbReference>
<proteinExistence type="predicted"/>
<name>A0A8S2USW4_9BILA</name>
<organism evidence="2 3">
    <name type="scientific">Didymodactylos carnosus</name>
    <dbReference type="NCBI Taxonomy" id="1234261"/>
    <lineage>
        <taxon>Eukaryota</taxon>
        <taxon>Metazoa</taxon>
        <taxon>Spiralia</taxon>
        <taxon>Gnathifera</taxon>
        <taxon>Rotifera</taxon>
        <taxon>Eurotatoria</taxon>
        <taxon>Bdelloidea</taxon>
        <taxon>Philodinida</taxon>
        <taxon>Philodinidae</taxon>
        <taxon>Didymodactylos</taxon>
    </lineage>
</organism>
<protein>
    <submittedName>
        <fullName evidence="2">Uncharacterized protein</fullName>
    </submittedName>
</protein>